<dbReference type="PANTHER" id="PTHR36437:SF2">
    <property type="entry name" value="GLYOXALASE_BLEOMYCIN RESISTANCE PROTEIN_DIOXYGENASE"/>
    <property type="match status" value="1"/>
</dbReference>
<comment type="caution">
    <text evidence="2">The sequence shown here is derived from an EMBL/GenBank/DDBJ whole genome shotgun (WGS) entry which is preliminary data.</text>
</comment>
<sequence length="125" mass="13468">MSTQINDLRTIAIPVRDQDKALEFYRNTLGFEVRLDGAFGDGRWLEVAAPGALTSIALLADPARAGVDTGIRLTTSSADSDHAHLLAAGVDVDAEVLRMGDFVPPMFTFRDVDGNTLVIVEVTDH</sequence>
<evidence type="ECO:0000313" key="3">
    <source>
        <dbReference type="Proteomes" id="UP001595699"/>
    </source>
</evidence>
<keyword evidence="3" id="KW-1185">Reference proteome</keyword>
<accession>A0ABV7YGU4</accession>
<dbReference type="Proteomes" id="UP001595699">
    <property type="component" value="Unassembled WGS sequence"/>
</dbReference>
<dbReference type="InterPro" id="IPR037523">
    <property type="entry name" value="VOC_core"/>
</dbReference>
<dbReference type="Gene3D" id="3.10.180.10">
    <property type="entry name" value="2,3-Dihydroxybiphenyl 1,2-Dioxygenase, domain 1"/>
    <property type="match status" value="1"/>
</dbReference>
<organism evidence="2 3">
    <name type="scientific">Tenggerimyces flavus</name>
    <dbReference type="NCBI Taxonomy" id="1708749"/>
    <lineage>
        <taxon>Bacteria</taxon>
        <taxon>Bacillati</taxon>
        <taxon>Actinomycetota</taxon>
        <taxon>Actinomycetes</taxon>
        <taxon>Propionibacteriales</taxon>
        <taxon>Nocardioidaceae</taxon>
        <taxon>Tenggerimyces</taxon>
    </lineage>
</organism>
<name>A0ABV7YGU4_9ACTN</name>
<dbReference type="RefSeq" id="WP_205121501.1">
    <property type="nucleotide sequence ID" value="NZ_JAFBCM010000001.1"/>
</dbReference>
<gene>
    <name evidence="2" type="ORF">ACFOUW_27280</name>
</gene>
<reference evidence="3" key="1">
    <citation type="journal article" date="2019" name="Int. J. Syst. Evol. Microbiol.">
        <title>The Global Catalogue of Microorganisms (GCM) 10K type strain sequencing project: providing services to taxonomists for standard genome sequencing and annotation.</title>
        <authorList>
            <consortium name="The Broad Institute Genomics Platform"/>
            <consortium name="The Broad Institute Genome Sequencing Center for Infectious Disease"/>
            <person name="Wu L."/>
            <person name="Ma J."/>
        </authorList>
    </citation>
    <scope>NUCLEOTIDE SEQUENCE [LARGE SCALE GENOMIC DNA]</scope>
    <source>
        <strain evidence="3">CGMCC 4.7241</strain>
    </source>
</reference>
<protein>
    <submittedName>
        <fullName evidence="2">VOC family protein</fullName>
    </submittedName>
</protein>
<dbReference type="EMBL" id="JBHRZH010000027">
    <property type="protein sequence ID" value="MFC3764570.1"/>
    <property type="molecule type" value="Genomic_DNA"/>
</dbReference>
<dbReference type="PROSITE" id="PS51819">
    <property type="entry name" value="VOC"/>
    <property type="match status" value="1"/>
</dbReference>
<dbReference type="PANTHER" id="PTHR36437">
    <property type="entry name" value="GLYOXALASE/BLEOMYCIN RESISTANCE PROTEIN/DIOXYGENASE"/>
    <property type="match status" value="1"/>
</dbReference>
<dbReference type="SUPFAM" id="SSF54593">
    <property type="entry name" value="Glyoxalase/Bleomycin resistance protein/Dihydroxybiphenyl dioxygenase"/>
    <property type="match status" value="1"/>
</dbReference>
<evidence type="ECO:0000313" key="2">
    <source>
        <dbReference type="EMBL" id="MFC3764570.1"/>
    </source>
</evidence>
<dbReference type="InterPro" id="IPR029068">
    <property type="entry name" value="Glyas_Bleomycin-R_OHBP_Dase"/>
</dbReference>
<evidence type="ECO:0000259" key="1">
    <source>
        <dbReference type="PROSITE" id="PS51819"/>
    </source>
</evidence>
<dbReference type="InterPro" id="IPR004360">
    <property type="entry name" value="Glyas_Fos-R_dOase_dom"/>
</dbReference>
<dbReference type="Pfam" id="PF00903">
    <property type="entry name" value="Glyoxalase"/>
    <property type="match status" value="1"/>
</dbReference>
<feature type="domain" description="VOC" evidence="1">
    <location>
        <begin position="7"/>
        <end position="122"/>
    </location>
</feature>
<proteinExistence type="predicted"/>